<dbReference type="PANTHER" id="PTHR33452">
    <property type="entry name" value="OXIDOREDUCTASE CATD-RELATED"/>
    <property type="match status" value="1"/>
</dbReference>
<dbReference type="Pfam" id="PF07681">
    <property type="entry name" value="DoxX"/>
    <property type="match status" value="1"/>
</dbReference>
<dbReference type="AlphaFoldDB" id="A0A7W4WFJ6"/>
<comment type="subcellular location">
    <subcellularLocation>
        <location evidence="1">Cell membrane</location>
        <topology evidence="1">Multi-pass membrane protein</topology>
    </subcellularLocation>
</comment>
<dbReference type="InterPro" id="IPR032808">
    <property type="entry name" value="DoxX"/>
</dbReference>
<keyword evidence="3" id="KW-1003">Cell membrane</keyword>
<comment type="similarity">
    <text evidence="2">Belongs to the DoxX family.</text>
</comment>
<evidence type="ECO:0000256" key="4">
    <source>
        <dbReference type="ARBA" id="ARBA00022692"/>
    </source>
</evidence>
<sequence>MKKLIEWCERIPHSFIALLGRFSISAVFWLSGQTKVTGLDIDIVHGVFKLGWPKLSDSAVDLFRNEYQLPLIPPETAAVMAATAEHIFPVMLLLGLGTRFAALALLVMTAVIEIFVFPDAYPTHGVWATVLIYLMARGAGVVSLDHWLFRRK</sequence>
<dbReference type="GO" id="GO:0005886">
    <property type="term" value="C:plasma membrane"/>
    <property type="evidence" value="ECO:0007669"/>
    <property type="project" value="UniProtKB-SubCell"/>
</dbReference>
<dbReference type="EMBL" id="JACHWZ010000027">
    <property type="protein sequence ID" value="MBB3063272.1"/>
    <property type="molecule type" value="Genomic_DNA"/>
</dbReference>
<dbReference type="InterPro" id="IPR051907">
    <property type="entry name" value="DoxX-like_oxidoreductase"/>
</dbReference>
<evidence type="ECO:0000313" key="9">
    <source>
        <dbReference type="Proteomes" id="UP000535937"/>
    </source>
</evidence>
<comment type="caution">
    <text evidence="8">The sequence shown here is derived from an EMBL/GenBank/DDBJ whole genome shotgun (WGS) entry which is preliminary data.</text>
</comment>
<dbReference type="RefSeq" id="WP_183463297.1">
    <property type="nucleotide sequence ID" value="NZ_JACHWZ010000027.1"/>
</dbReference>
<dbReference type="PANTHER" id="PTHR33452:SF1">
    <property type="entry name" value="INNER MEMBRANE PROTEIN YPHA-RELATED"/>
    <property type="match status" value="1"/>
</dbReference>
<reference evidence="8 9" key="1">
    <citation type="submission" date="2020-08" db="EMBL/GenBank/DDBJ databases">
        <title>Genomic Encyclopedia of Type Strains, Phase III (KMG-III): the genomes of soil and plant-associated and newly described type strains.</title>
        <authorList>
            <person name="Whitman W."/>
        </authorList>
    </citation>
    <scope>NUCLEOTIDE SEQUENCE [LARGE SCALE GENOMIC DNA]</scope>
    <source>
        <strain evidence="8 9">CECT 8799</strain>
    </source>
</reference>
<evidence type="ECO:0000313" key="8">
    <source>
        <dbReference type="EMBL" id="MBB3063272.1"/>
    </source>
</evidence>
<evidence type="ECO:0000256" key="2">
    <source>
        <dbReference type="ARBA" id="ARBA00006679"/>
    </source>
</evidence>
<accession>A0A7W4WFJ6</accession>
<name>A0A7W4WFJ6_9GAMM</name>
<evidence type="ECO:0000256" key="7">
    <source>
        <dbReference type="SAM" id="Phobius"/>
    </source>
</evidence>
<keyword evidence="6 7" id="KW-0472">Membrane</keyword>
<evidence type="ECO:0000256" key="6">
    <source>
        <dbReference type="ARBA" id="ARBA00023136"/>
    </source>
</evidence>
<feature type="transmembrane region" description="Helical" evidence="7">
    <location>
        <begin position="127"/>
        <end position="149"/>
    </location>
</feature>
<proteinExistence type="inferred from homology"/>
<keyword evidence="5 7" id="KW-1133">Transmembrane helix</keyword>
<evidence type="ECO:0000256" key="1">
    <source>
        <dbReference type="ARBA" id="ARBA00004651"/>
    </source>
</evidence>
<gene>
    <name evidence="8" type="ORF">FHS09_004130</name>
</gene>
<evidence type="ECO:0000256" key="5">
    <source>
        <dbReference type="ARBA" id="ARBA00022989"/>
    </source>
</evidence>
<keyword evidence="4 7" id="KW-0812">Transmembrane</keyword>
<organism evidence="8 9">
    <name type="scientific">Microbulbifer rhizosphaerae</name>
    <dbReference type="NCBI Taxonomy" id="1562603"/>
    <lineage>
        <taxon>Bacteria</taxon>
        <taxon>Pseudomonadati</taxon>
        <taxon>Pseudomonadota</taxon>
        <taxon>Gammaproteobacteria</taxon>
        <taxon>Cellvibrionales</taxon>
        <taxon>Microbulbiferaceae</taxon>
        <taxon>Microbulbifer</taxon>
    </lineage>
</organism>
<keyword evidence="9" id="KW-1185">Reference proteome</keyword>
<evidence type="ECO:0000256" key="3">
    <source>
        <dbReference type="ARBA" id="ARBA00022475"/>
    </source>
</evidence>
<protein>
    <submittedName>
        <fullName evidence="8">Putative oxidoreductase</fullName>
    </submittedName>
</protein>
<dbReference type="Proteomes" id="UP000535937">
    <property type="component" value="Unassembled WGS sequence"/>
</dbReference>